<dbReference type="HOGENOM" id="CLU_2525347_0_0_5"/>
<dbReference type="EMBL" id="CP000463">
    <property type="protein sequence ID" value="ABJ07954.1"/>
    <property type="molecule type" value="Genomic_DNA"/>
</dbReference>
<reference evidence="1" key="1">
    <citation type="submission" date="2006-09" db="EMBL/GenBank/DDBJ databases">
        <title>Complete sequence of Rhodopseudomonas palustris BisA53.</title>
        <authorList>
            <consortium name="US DOE Joint Genome Institute"/>
            <person name="Copeland A."/>
            <person name="Lucas S."/>
            <person name="Lapidus A."/>
            <person name="Barry K."/>
            <person name="Detter J.C."/>
            <person name="Glavina del Rio T."/>
            <person name="Hammon N."/>
            <person name="Israni S."/>
            <person name="Dalin E."/>
            <person name="Tice H."/>
            <person name="Pitluck S."/>
            <person name="Chain P."/>
            <person name="Malfatti S."/>
            <person name="Shin M."/>
            <person name="Vergez L."/>
            <person name="Schmutz J."/>
            <person name="Larimer F."/>
            <person name="Land M."/>
            <person name="Hauser L."/>
            <person name="Pelletier D.A."/>
            <person name="Kyrpides N."/>
            <person name="Kim E."/>
            <person name="Harwood C.S."/>
            <person name="Oda Y."/>
            <person name="Richardson P."/>
        </authorList>
    </citation>
    <scope>NUCLEOTIDE SEQUENCE [LARGE SCALE GENOMIC DNA]</scope>
    <source>
        <strain evidence="1">BisA53</strain>
    </source>
</reference>
<protein>
    <submittedName>
        <fullName evidence="1">Uncharacterized protein</fullName>
    </submittedName>
</protein>
<dbReference type="AlphaFoldDB" id="Q07JD0"/>
<name>Q07JD0_RHOP5</name>
<dbReference type="STRING" id="316055.RPE_4028"/>
<dbReference type="KEGG" id="rpe:RPE_4028"/>
<gene>
    <name evidence="1" type="ordered locus">RPE_4028</name>
</gene>
<accession>Q07JD0</accession>
<evidence type="ECO:0000313" key="1">
    <source>
        <dbReference type="EMBL" id="ABJ07954.1"/>
    </source>
</evidence>
<sequence length="84" mass="9722">MIQIVVRRRLSCWVAGSERKQLKRKDTGHRWRDKSADVRRAHVVGWFEDLQRSRMWSAGAFDEIAKQIKRSSAIADLQTISGSP</sequence>
<organism evidence="1">
    <name type="scientific">Rhodopseudomonas palustris (strain BisA53)</name>
    <dbReference type="NCBI Taxonomy" id="316055"/>
    <lineage>
        <taxon>Bacteria</taxon>
        <taxon>Pseudomonadati</taxon>
        <taxon>Pseudomonadota</taxon>
        <taxon>Alphaproteobacteria</taxon>
        <taxon>Hyphomicrobiales</taxon>
        <taxon>Nitrobacteraceae</taxon>
        <taxon>Rhodopseudomonas</taxon>
    </lineage>
</organism>
<proteinExistence type="predicted"/>